<reference evidence="1 2" key="1">
    <citation type="submission" date="2014-04" db="EMBL/GenBank/DDBJ databases">
        <title>Whole genome sequence of 'Brachyspira hampsonii' D13-03603F2.</title>
        <authorList>
            <person name="Patterson A.H."/>
            <person name="Chaban B."/>
            <person name="Fernando C."/>
            <person name="Harding J.C."/>
            <person name="Hill J.E."/>
        </authorList>
    </citation>
    <scope>NUCLEOTIDE SEQUENCE [LARGE SCALE GENOMIC DNA]</scope>
    <source>
        <strain evidence="1 2">D13-03603F2</strain>
    </source>
</reference>
<protein>
    <submittedName>
        <fullName evidence="1">Uncharacterized protein</fullName>
    </submittedName>
</protein>
<evidence type="ECO:0000313" key="2">
    <source>
        <dbReference type="Proteomes" id="UP000238924"/>
    </source>
</evidence>
<dbReference type="RefSeq" id="WP_104617919.1">
    <property type="nucleotide sequence ID" value="NZ_JJMJ01000028.1"/>
</dbReference>
<keyword evidence="2" id="KW-1185">Reference proteome</keyword>
<evidence type="ECO:0000313" key="1">
    <source>
        <dbReference type="EMBL" id="PPS22955.1"/>
    </source>
</evidence>
<dbReference type="EMBL" id="JJMJ01000028">
    <property type="protein sequence ID" value="PPS22955.1"/>
    <property type="molecule type" value="Genomic_DNA"/>
</dbReference>
<comment type="caution">
    <text evidence="1">The sequence shown here is derived from an EMBL/GenBank/DDBJ whole genome shotgun (WGS) entry which is preliminary data.</text>
</comment>
<dbReference type="Proteomes" id="UP000238924">
    <property type="component" value="Unassembled WGS sequence"/>
</dbReference>
<gene>
    <name evidence="1" type="ORF">DJ52_01800</name>
</gene>
<proteinExistence type="predicted"/>
<accession>A0ABX5B6K5</accession>
<name>A0ABX5B6K5_9SPIR</name>
<organism evidence="1 2">
    <name type="scientific">Brachyspira murdochii</name>
    <dbReference type="NCBI Taxonomy" id="84378"/>
    <lineage>
        <taxon>Bacteria</taxon>
        <taxon>Pseudomonadati</taxon>
        <taxon>Spirochaetota</taxon>
        <taxon>Spirochaetia</taxon>
        <taxon>Brachyspirales</taxon>
        <taxon>Brachyspiraceae</taxon>
        <taxon>Brachyspira</taxon>
    </lineage>
</organism>
<sequence>MSIDIDKSYIDRVINQCMELSIVKIQLEYNSNRKKALYGIKVFCLEIIKYLNNNNQYKCPIILEIIEGYEKAIKLILKKINFSIFH</sequence>